<reference evidence="2" key="2">
    <citation type="submission" date="2021-02" db="EMBL/GenBank/DDBJ databases">
        <authorList>
            <person name="Kimball J.A."/>
            <person name="Haas M.W."/>
            <person name="Macchietto M."/>
            <person name="Kono T."/>
            <person name="Duquette J."/>
            <person name="Shao M."/>
        </authorList>
    </citation>
    <scope>NUCLEOTIDE SEQUENCE</scope>
    <source>
        <tissue evidence="2">Fresh leaf tissue</tissue>
    </source>
</reference>
<dbReference type="EMBL" id="JAAALK010000287">
    <property type="protein sequence ID" value="KAG8057878.1"/>
    <property type="molecule type" value="Genomic_DNA"/>
</dbReference>
<comment type="caution">
    <text evidence="2">The sequence shown here is derived from an EMBL/GenBank/DDBJ whole genome shotgun (WGS) entry which is preliminary data.</text>
</comment>
<evidence type="ECO:0000256" key="1">
    <source>
        <dbReference type="SAM" id="MobiDB-lite"/>
    </source>
</evidence>
<gene>
    <name evidence="2" type="ORF">GUJ93_ZPchr0002g24818</name>
</gene>
<reference evidence="2" key="1">
    <citation type="journal article" date="2021" name="bioRxiv">
        <title>Whole Genome Assembly and Annotation of Northern Wild Rice, Zizania palustris L., Supports a Whole Genome Duplication in the Zizania Genus.</title>
        <authorList>
            <person name="Haas M."/>
            <person name="Kono T."/>
            <person name="Macchietto M."/>
            <person name="Millas R."/>
            <person name="McGilp L."/>
            <person name="Shao M."/>
            <person name="Duquette J."/>
            <person name="Hirsch C.N."/>
            <person name="Kimball J."/>
        </authorList>
    </citation>
    <scope>NUCLEOTIDE SEQUENCE</scope>
    <source>
        <tissue evidence="2">Fresh leaf tissue</tissue>
    </source>
</reference>
<keyword evidence="3" id="KW-1185">Reference proteome</keyword>
<dbReference type="AlphaFoldDB" id="A0A8J5S4K0"/>
<organism evidence="2 3">
    <name type="scientific">Zizania palustris</name>
    <name type="common">Northern wild rice</name>
    <dbReference type="NCBI Taxonomy" id="103762"/>
    <lineage>
        <taxon>Eukaryota</taxon>
        <taxon>Viridiplantae</taxon>
        <taxon>Streptophyta</taxon>
        <taxon>Embryophyta</taxon>
        <taxon>Tracheophyta</taxon>
        <taxon>Spermatophyta</taxon>
        <taxon>Magnoliopsida</taxon>
        <taxon>Liliopsida</taxon>
        <taxon>Poales</taxon>
        <taxon>Poaceae</taxon>
        <taxon>BOP clade</taxon>
        <taxon>Oryzoideae</taxon>
        <taxon>Oryzeae</taxon>
        <taxon>Zizaniinae</taxon>
        <taxon>Zizania</taxon>
    </lineage>
</organism>
<protein>
    <submittedName>
        <fullName evidence="2">Uncharacterized protein</fullName>
    </submittedName>
</protein>
<name>A0A8J5S4K0_ZIZPA</name>
<evidence type="ECO:0000313" key="2">
    <source>
        <dbReference type="EMBL" id="KAG8057878.1"/>
    </source>
</evidence>
<sequence>MEAWPPLVPRRRAVCGSHAASSRCNRRWRSMGRGRGGAAEGCDPVGGKLRKLEWLGGTAPTPSYQTAPHSPHPPAAW</sequence>
<dbReference type="Proteomes" id="UP000729402">
    <property type="component" value="Unassembled WGS sequence"/>
</dbReference>
<evidence type="ECO:0000313" key="3">
    <source>
        <dbReference type="Proteomes" id="UP000729402"/>
    </source>
</evidence>
<accession>A0A8J5S4K0</accession>
<proteinExistence type="predicted"/>
<feature type="region of interest" description="Disordered" evidence="1">
    <location>
        <begin position="56"/>
        <end position="77"/>
    </location>
</feature>